<evidence type="ECO:0000256" key="2">
    <source>
        <dbReference type="ARBA" id="ARBA00004367"/>
    </source>
</evidence>
<dbReference type="InterPro" id="IPR007266">
    <property type="entry name" value="Ero1"/>
</dbReference>
<evidence type="ECO:0000256" key="23">
    <source>
        <dbReference type="ARBA" id="ARBA00023284"/>
    </source>
</evidence>
<evidence type="ECO:0000256" key="4">
    <source>
        <dbReference type="ARBA" id="ARBA00006033"/>
    </source>
</evidence>
<dbReference type="Pfam" id="PF07653">
    <property type="entry name" value="SH3_2"/>
    <property type="match status" value="1"/>
</dbReference>
<comment type="cofactor">
    <cofactor evidence="1">
        <name>FAD</name>
        <dbReference type="ChEBI" id="CHEBI:57692"/>
    </cofactor>
</comment>
<keyword evidence="14" id="KW-0653">Protein transport</keyword>
<keyword evidence="15" id="KW-0249">Electron transport</keyword>
<feature type="compositionally biased region" description="Basic and acidic residues" evidence="28">
    <location>
        <begin position="485"/>
        <end position="495"/>
    </location>
</feature>
<dbReference type="CDD" id="cd11771">
    <property type="entry name" value="SH3_Pex13p_fungal"/>
    <property type="match status" value="1"/>
</dbReference>
<dbReference type="AlphaFoldDB" id="A0A0F4Z1M4"/>
<dbReference type="Pfam" id="PF04137">
    <property type="entry name" value="ERO1"/>
    <property type="match status" value="1"/>
</dbReference>
<evidence type="ECO:0000313" key="32">
    <source>
        <dbReference type="Proteomes" id="UP000053958"/>
    </source>
</evidence>
<evidence type="ECO:0000256" key="20">
    <source>
        <dbReference type="ARBA" id="ARBA00023140"/>
    </source>
</evidence>
<dbReference type="GO" id="GO:0005778">
    <property type="term" value="C:peroxisomal membrane"/>
    <property type="evidence" value="ECO:0007669"/>
    <property type="project" value="UniProtKB-SubCell"/>
</dbReference>
<comment type="similarity">
    <text evidence="5">Belongs to the EROs family.</text>
</comment>
<comment type="caution">
    <text evidence="31">The sequence shown here is derived from an EMBL/GenBank/DDBJ whole genome shotgun (WGS) entry which is preliminary data.</text>
</comment>
<dbReference type="GO" id="GO:0034975">
    <property type="term" value="P:protein folding in endoplasmic reticulum"/>
    <property type="evidence" value="ECO:0007669"/>
    <property type="project" value="InterPro"/>
</dbReference>
<evidence type="ECO:0000256" key="5">
    <source>
        <dbReference type="ARBA" id="ARBA00008277"/>
    </source>
</evidence>
<evidence type="ECO:0000256" key="9">
    <source>
        <dbReference type="ARBA" id="ARBA00022630"/>
    </source>
</evidence>
<keyword evidence="13" id="KW-0274">FAD</keyword>
<evidence type="ECO:0000256" key="11">
    <source>
        <dbReference type="ARBA" id="ARBA00022729"/>
    </source>
</evidence>
<evidence type="ECO:0000256" key="26">
    <source>
        <dbReference type="ARBA" id="ARBA00065871"/>
    </source>
</evidence>
<dbReference type="RefSeq" id="XP_013330375.1">
    <property type="nucleotide sequence ID" value="XM_013474921.1"/>
</dbReference>
<dbReference type="GO" id="GO:0005789">
    <property type="term" value="C:endoplasmic reticulum membrane"/>
    <property type="evidence" value="ECO:0007669"/>
    <property type="project" value="UniProtKB-SubCell"/>
</dbReference>
<proteinExistence type="inferred from homology"/>
<evidence type="ECO:0000256" key="28">
    <source>
        <dbReference type="SAM" id="MobiDB-lite"/>
    </source>
</evidence>
<dbReference type="GeneID" id="25314566"/>
<dbReference type="InterPro" id="IPR037192">
    <property type="entry name" value="ERO1-like_sf"/>
</dbReference>
<feature type="domain" description="SH3" evidence="30">
    <location>
        <begin position="990"/>
        <end position="1059"/>
    </location>
</feature>
<comment type="similarity">
    <text evidence="4">Belongs to the peroxin-13 family.</text>
</comment>
<keyword evidence="18" id="KW-0811">Translocation</keyword>
<feature type="compositionally biased region" description="Polar residues" evidence="28">
    <location>
        <begin position="1082"/>
        <end position="1096"/>
    </location>
</feature>
<dbReference type="PANTHER" id="PTHR12613:SF0">
    <property type="entry name" value="ERO1-LIKE PROTEIN"/>
    <property type="match status" value="1"/>
</dbReference>
<keyword evidence="17" id="KW-0560">Oxidoreductase</keyword>
<evidence type="ECO:0000256" key="7">
    <source>
        <dbReference type="ARBA" id="ARBA00022443"/>
    </source>
</evidence>
<feature type="compositionally biased region" description="Low complexity" evidence="28">
    <location>
        <begin position="1064"/>
        <end position="1081"/>
    </location>
</feature>
<dbReference type="InterPro" id="IPR001452">
    <property type="entry name" value="SH3_domain"/>
</dbReference>
<keyword evidence="10" id="KW-0812">Transmembrane</keyword>
<evidence type="ECO:0000256" key="15">
    <source>
        <dbReference type="ARBA" id="ARBA00022982"/>
    </source>
</evidence>
<dbReference type="STRING" id="1408163.A0A0F4Z1M4"/>
<feature type="region of interest" description="Disordered" evidence="28">
    <location>
        <begin position="1064"/>
        <end position="1127"/>
    </location>
</feature>
<evidence type="ECO:0000256" key="24">
    <source>
        <dbReference type="ARBA" id="ARBA00029693"/>
    </source>
</evidence>
<evidence type="ECO:0000256" key="6">
    <source>
        <dbReference type="ARBA" id="ARBA00011802"/>
    </source>
</evidence>
<evidence type="ECO:0000256" key="22">
    <source>
        <dbReference type="ARBA" id="ARBA00023180"/>
    </source>
</evidence>
<evidence type="ECO:0000256" key="18">
    <source>
        <dbReference type="ARBA" id="ARBA00023010"/>
    </source>
</evidence>
<dbReference type="GO" id="GO:0016972">
    <property type="term" value="F:thiol oxidase activity"/>
    <property type="evidence" value="ECO:0007669"/>
    <property type="project" value="InterPro"/>
</dbReference>
<feature type="signal peptide" evidence="29">
    <location>
        <begin position="1"/>
        <end position="21"/>
    </location>
</feature>
<keyword evidence="19" id="KW-0472">Membrane</keyword>
<evidence type="ECO:0000259" key="30">
    <source>
        <dbReference type="PROSITE" id="PS50002"/>
    </source>
</evidence>
<dbReference type="SMART" id="SM00326">
    <property type="entry name" value="SH3"/>
    <property type="match status" value="1"/>
</dbReference>
<evidence type="ECO:0000256" key="21">
    <source>
        <dbReference type="ARBA" id="ARBA00023157"/>
    </source>
</evidence>
<dbReference type="OrthoDB" id="269384at2759"/>
<evidence type="ECO:0000256" key="8">
    <source>
        <dbReference type="ARBA" id="ARBA00022448"/>
    </source>
</evidence>
<evidence type="ECO:0000256" key="17">
    <source>
        <dbReference type="ARBA" id="ARBA00023002"/>
    </source>
</evidence>
<feature type="region of interest" description="Disordered" evidence="28">
    <location>
        <begin position="667"/>
        <end position="744"/>
    </location>
</feature>
<sequence>MRSAARTFYLAVFALFISAHAGTNDAGQSSPYSPHACAIDPKATVSDTCASYATLDTMNDQIHPLLQSLTRDTDFFSYYRLNLFNKACPFWSDENSMCGNIACSVNTIDSEEDIPPVWRVEELSRLEGPKAGHPGRQQQEERPKTRPLQGMLGEEVGESCVVEYDDECDERDYCVPEDEGATAKGDYVSLVDNPERFTGYAGPGAHQVWNAIYQENCFLKPLAQSLTPFSPLQGLEVQAANDFRSVLHKDLQHLPLDNECLEKRVFHRIISGMHASISTHICWEYFNQTTEEWGPNVQCYKDRLHNHPERISNLYFNYALVSRAVAKLHKYLQEYEFCSFDPEQDIDTRTKVLALTEQLVSRPQIFDETAMFQDPTSVGLKEDFRNRFRNVSRLMDCIGCDKCRLWGKLQVNGYGTALKVLFEYDESENGENPPLRRTELVALINTLARISNSLAAVRSFRNAVESGHEDRIVIHPAVSSSPGKRSSDSSDAKPLRFYKDGGSTFYVEEDEDDFGYEDDELPWEQRMETDNVMDSIKQEFLVVWRTYLWVLKSWLNIPKLVRKGEAFHGLYLLGMLYVADAATHMTRVINHMRAWAVFSATGPASSSSASPQPLFPASLPSSAIRSFSSPCPLRLVHSSSRPSRRALIHPEGSTRLLDARRLLRRARGDSMASVSPPKPWERAGAGATAGSPLAAAPASSNSSSTNTSTAVAPATPSSPSSTTPSSSNSGSSTPPNLPSRPSSLNAVVNRTASNYSPYGASRFGASPYGAYGAYGSYSSPYSRFGSMYGGYGGYGGMYGGMGGMYGGMPGDPNDPNSLTHSFSQSTAATFQMIESIVGAFGGFAQMLESTYMATHSSFFAMVSVAEQFGHLRNTLGSVLGIYTMIRWVKTLIAKLTGRPLPADATSLTPSAFSAFLQGRSAPATLPDGSPAPPRPSRKPFVMFLLAVFGLPYLMGKLIRALARSQEEEARRQQLLMGPNGEQQVTPLDPSKLDFCRVLYDYTPDAQNTAGIDLEVKKGDIVAVLSKSDPMGNPSEWWRCRARDGRVGYLPSPYLETIQRRPTPAAITAGSSASSSRTATLTNKGAEQARSQSLSTTDKTKGEESKPEIKSKMGDIAPESFQKGTFYP</sequence>
<keyword evidence="32" id="KW-1185">Reference proteome</keyword>
<dbReference type="Pfam" id="PF04088">
    <property type="entry name" value="Peroxin-13_N"/>
    <property type="match status" value="1"/>
</dbReference>
<keyword evidence="12" id="KW-0256">Endoplasmic reticulum</keyword>
<dbReference type="Gene3D" id="2.30.30.40">
    <property type="entry name" value="SH3 Domains"/>
    <property type="match status" value="1"/>
</dbReference>
<keyword evidence="9" id="KW-0285">Flavoprotein</keyword>
<evidence type="ECO:0000256" key="16">
    <source>
        <dbReference type="ARBA" id="ARBA00022989"/>
    </source>
</evidence>
<dbReference type="Proteomes" id="UP000053958">
    <property type="component" value="Unassembled WGS sequence"/>
</dbReference>
<feature type="compositionally biased region" description="Basic and acidic residues" evidence="28">
    <location>
        <begin position="1097"/>
        <end position="1112"/>
    </location>
</feature>
<keyword evidence="22" id="KW-0325">Glycoprotein</keyword>
<evidence type="ECO:0000256" key="1">
    <source>
        <dbReference type="ARBA" id="ARBA00001974"/>
    </source>
</evidence>
<evidence type="ECO:0000313" key="31">
    <source>
        <dbReference type="EMBL" id="KKA23763.1"/>
    </source>
</evidence>
<name>A0A0F4Z1M4_RASE3</name>
<feature type="chain" id="PRO_5002482120" description="Peroxisomal membrane protein PEX13" evidence="29">
    <location>
        <begin position="22"/>
        <end position="1127"/>
    </location>
</feature>
<keyword evidence="11 29" id="KW-0732">Signal</keyword>
<reference evidence="31 32" key="1">
    <citation type="submission" date="2015-04" db="EMBL/GenBank/DDBJ databases">
        <authorList>
            <person name="Heijne W.H."/>
            <person name="Fedorova N.D."/>
            <person name="Nierman W.C."/>
            <person name="Vollebregt A.W."/>
            <person name="Zhao Z."/>
            <person name="Wu L."/>
            <person name="Kumar M."/>
            <person name="Stam H."/>
            <person name="van den Berg M.A."/>
            <person name="Pel H.J."/>
        </authorList>
    </citation>
    <scope>NUCLEOTIDE SEQUENCE [LARGE SCALE GENOMIC DNA]</scope>
    <source>
        <strain evidence="31 32">CBS 393.64</strain>
    </source>
</reference>
<keyword evidence="23" id="KW-0676">Redox-active center</keyword>
<evidence type="ECO:0000256" key="12">
    <source>
        <dbReference type="ARBA" id="ARBA00022824"/>
    </source>
</evidence>
<evidence type="ECO:0000256" key="14">
    <source>
        <dbReference type="ARBA" id="ARBA00022927"/>
    </source>
</evidence>
<dbReference type="InterPro" id="IPR036028">
    <property type="entry name" value="SH3-like_dom_sf"/>
</dbReference>
<protein>
    <recommendedName>
        <fullName evidence="25">Peroxisomal membrane protein PEX13</fullName>
    </recommendedName>
    <alternativeName>
        <fullName evidence="24">Peroxin-13</fullName>
    </alternativeName>
</protein>
<comment type="subunit">
    <text evidence="6">May function both as a monomer and a homodimer.</text>
</comment>
<feature type="region of interest" description="Disordered" evidence="28">
    <location>
        <begin position="126"/>
        <end position="146"/>
    </location>
</feature>
<comment type="subunit">
    <text evidence="26">Interacts (via SH3 domain) with PEX14 (via SH3-binding motif); forming the PEX13-PEX14 docking complex.</text>
</comment>
<evidence type="ECO:0000256" key="27">
    <source>
        <dbReference type="PROSITE-ProRule" id="PRU00192"/>
    </source>
</evidence>
<dbReference type="InterPro" id="IPR007223">
    <property type="entry name" value="Peroxin-13_N"/>
</dbReference>
<keyword evidence="21" id="KW-1015">Disulfide bond</keyword>
<dbReference type="PROSITE" id="PS50002">
    <property type="entry name" value="SH3"/>
    <property type="match status" value="1"/>
</dbReference>
<keyword evidence="16" id="KW-1133">Transmembrane helix</keyword>
<dbReference type="GO" id="GO:0015035">
    <property type="term" value="F:protein-disulfide reductase activity"/>
    <property type="evidence" value="ECO:0007669"/>
    <property type="project" value="InterPro"/>
</dbReference>
<dbReference type="GO" id="GO:0071949">
    <property type="term" value="F:FAD binding"/>
    <property type="evidence" value="ECO:0007669"/>
    <property type="project" value="InterPro"/>
</dbReference>
<comment type="subcellular location">
    <subcellularLocation>
        <location evidence="2">Endoplasmic reticulum membrane</location>
        <topology evidence="2">Peripheral membrane protein</topology>
        <orientation evidence="2">Lumenal side</orientation>
    </subcellularLocation>
    <subcellularLocation>
        <location evidence="3">Peroxisome membrane</location>
        <topology evidence="3">Single-pass membrane protein</topology>
    </subcellularLocation>
</comment>
<organism evidence="31 32">
    <name type="scientific">Rasamsonia emersonii (strain ATCC 16479 / CBS 393.64 / IMI 116815)</name>
    <dbReference type="NCBI Taxonomy" id="1408163"/>
    <lineage>
        <taxon>Eukaryota</taxon>
        <taxon>Fungi</taxon>
        <taxon>Dikarya</taxon>
        <taxon>Ascomycota</taxon>
        <taxon>Pezizomycotina</taxon>
        <taxon>Eurotiomycetes</taxon>
        <taxon>Eurotiomycetidae</taxon>
        <taxon>Eurotiales</taxon>
        <taxon>Trichocomaceae</taxon>
        <taxon>Rasamsonia</taxon>
    </lineage>
</organism>
<evidence type="ECO:0000256" key="25">
    <source>
        <dbReference type="ARBA" id="ARBA00034535"/>
    </source>
</evidence>
<feature type="compositionally biased region" description="Low complexity" evidence="28">
    <location>
        <begin position="683"/>
        <end position="744"/>
    </location>
</feature>
<dbReference type="SUPFAM" id="SSF50044">
    <property type="entry name" value="SH3-domain"/>
    <property type="match status" value="1"/>
</dbReference>
<evidence type="ECO:0000256" key="29">
    <source>
        <dbReference type="SAM" id="SignalP"/>
    </source>
</evidence>
<gene>
    <name evidence="31" type="ORF">T310_2215</name>
</gene>
<accession>A0A0F4Z1M4</accession>
<evidence type="ECO:0000256" key="3">
    <source>
        <dbReference type="ARBA" id="ARBA00004549"/>
    </source>
</evidence>
<dbReference type="FunFam" id="2.30.30.40:FF:000128">
    <property type="entry name" value="Peroxisomal membrane protein (Pex13)"/>
    <property type="match status" value="1"/>
</dbReference>
<evidence type="ECO:0000256" key="13">
    <source>
        <dbReference type="ARBA" id="ARBA00022827"/>
    </source>
</evidence>
<dbReference type="PANTHER" id="PTHR12613">
    <property type="entry name" value="ERO1-RELATED"/>
    <property type="match status" value="1"/>
</dbReference>
<keyword evidence="20" id="KW-0576">Peroxisome</keyword>
<feature type="region of interest" description="Disordered" evidence="28">
    <location>
        <begin position="475"/>
        <end position="495"/>
    </location>
</feature>
<dbReference type="SUPFAM" id="SSF110019">
    <property type="entry name" value="ERO1-like"/>
    <property type="match status" value="1"/>
</dbReference>
<dbReference type="EMBL" id="LASV01000087">
    <property type="protein sequence ID" value="KKA23763.1"/>
    <property type="molecule type" value="Genomic_DNA"/>
</dbReference>
<keyword evidence="8" id="KW-0813">Transport</keyword>
<dbReference type="GO" id="GO:0016560">
    <property type="term" value="P:protein import into peroxisome matrix, docking"/>
    <property type="evidence" value="ECO:0007669"/>
    <property type="project" value="InterPro"/>
</dbReference>
<evidence type="ECO:0000256" key="10">
    <source>
        <dbReference type="ARBA" id="ARBA00022692"/>
    </source>
</evidence>
<keyword evidence="7 27" id="KW-0728">SH3 domain</keyword>
<evidence type="ECO:0000256" key="19">
    <source>
        <dbReference type="ARBA" id="ARBA00023136"/>
    </source>
</evidence>